<dbReference type="PANTHER" id="PTHR47992">
    <property type="entry name" value="PROTEIN PHOSPHATASE"/>
    <property type="match status" value="1"/>
</dbReference>
<feature type="domain" description="PPM-type phosphatase" evidence="1">
    <location>
        <begin position="114"/>
        <end position="328"/>
    </location>
</feature>
<dbReference type="Gene3D" id="3.60.40.10">
    <property type="entry name" value="PPM-type phosphatase domain"/>
    <property type="match status" value="2"/>
</dbReference>
<reference evidence="2 3" key="1">
    <citation type="submission" date="2018-08" db="EMBL/GenBank/DDBJ databases">
        <title>Aphanomyces genome sequencing and annotation.</title>
        <authorList>
            <person name="Minardi D."/>
            <person name="Oidtmann B."/>
            <person name="Van Der Giezen M."/>
            <person name="Studholme D.J."/>
        </authorList>
    </citation>
    <scope>NUCLEOTIDE SEQUENCE [LARGE SCALE GENOMIC DNA]</scope>
    <source>
        <strain evidence="2 3">Si</strain>
    </source>
</reference>
<sequence length="339" mass="35963">MSRLENFRSIANQAGQTMYAGASLAASVSKEKASLVASVGKEKGLKAYSHAAVAASAGRTTLETRIKKVQTSSTFKTVKQRLWSKSGRPQPEGDDVVPPVAFASTEKEYYKVDPSTVLKRSQSSRGVKSKKAARPSQAVAAAPVLKRSVSSVETGSADLLRAAAFARENFEAMLVASPAYGRDTCMALEASVRELDRVFLAMARRKHGVIDGTTLVAVVIERIGGTTRLTTANVGDSRAITVANKVRQLTIDQNAARPDEANRVALVVASDGVWEVVSNSLVKRCVDSTLRCSGHMNHADQAHAVSAAVVALAKRQPHSTDNITAVVALLRPVGASLII</sequence>
<organism evidence="2 3">
    <name type="scientific">Aphanomyces astaci</name>
    <name type="common">Crayfish plague agent</name>
    <dbReference type="NCBI Taxonomy" id="112090"/>
    <lineage>
        <taxon>Eukaryota</taxon>
        <taxon>Sar</taxon>
        <taxon>Stramenopiles</taxon>
        <taxon>Oomycota</taxon>
        <taxon>Saprolegniomycetes</taxon>
        <taxon>Saprolegniales</taxon>
        <taxon>Verrucalvaceae</taxon>
        <taxon>Aphanomyces</taxon>
    </lineage>
</organism>
<comment type="caution">
    <text evidence="2">The sequence shown here is derived from an EMBL/GenBank/DDBJ whole genome shotgun (WGS) entry which is preliminary data.</text>
</comment>
<evidence type="ECO:0000313" key="3">
    <source>
        <dbReference type="Proteomes" id="UP000283543"/>
    </source>
</evidence>
<dbReference type="Proteomes" id="UP000283543">
    <property type="component" value="Unassembled WGS sequence"/>
</dbReference>
<dbReference type="InterPro" id="IPR001932">
    <property type="entry name" value="PPM-type_phosphatase-like_dom"/>
</dbReference>
<accession>A0A3R6WJK0</accession>
<dbReference type="SMART" id="SM00332">
    <property type="entry name" value="PP2Cc"/>
    <property type="match status" value="1"/>
</dbReference>
<gene>
    <name evidence="2" type="ORF">DYB34_008899</name>
</gene>
<name>A0A3R6WJK0_APHAT</name>
<evidence type="ECO:0000259" key="1">
    <source>
        <dbReference type="SMART" id="SM00332"/>
    </source>
</evidence>
<proteinExistence type="predicted"/>
<dbReference type="SUPFAM" id="SSF81606">
    <property type="entry name" value="PP2C-like"/>
    <property type="match status" value="1"/>
</dbReference>
<dbReference type="AlphaFoldDB" id="A0A3R6WJK0"/>
<dbReference type="InterPro" id="IPR036457">
    <property type="entry name" value="PPM-type-like_dom_sf"/>
</dbReference>
<dbReference type="EMBL" id="QUTB01004172">
    <property type="protein sequence ID" value="RHY63692.1"/>
    <property type="molecule type" value="Genomic_DNA"/>
</dbReference>
<protein>
    <recommendedName>
        <fullName evidence="1">PPM-type phosphatase domain-containing protein</fullName>
    </recommendedName>
</protein>
<dbReference type="InterPro" id="IPR015655">
    <property type="entry name" value="PP2C"/>
</dbReference>
<dbReference type="VEuPathDB" id="FungiDB:H257_11887"/>
<evidence type="ECO:0000313" key="2">
    <source>
        <dbReference type="EMBL" id="RHY63692.1"/>
    </source>
</evidence>
<dbReference type="GO" id="GO:0004722">
    <property type="term" value="F:protein serine/threonine phosphatase activity"/>
    <property type="evidence" value="ECO:0007669"/>
    <property type="project" value="InterPro"/>
</dbReference>
<dbReference type="VEuPathDB" id="FungiDB:H257_11888"/>
<dbReference type="Pfam" id="PF00481">
    <property type="entry name" value="PP2C"/>
    <property type="match status" value="1"/>
</dbReference>